<dbReference type="Proteomes" id="UP000254051">
    <property type="component" value="Unassembled WGS sequence"/>
</dbReference>
<evidence type="ECO:0000256" key="1">
    <source>
        <dbReference type="SAM" id="Phobius"/>
    </source>
</evidence>
<feature type="transmembrane region" description="Helical" evidence="1">
    <location>
        <begin position="12"/>
        <end position="35"/>
    </location>
</feature>
<dbReference type="EMBL" id="UHJJ01000001">
    <property type="protein sequence ID" value="SUQ12714.1"/>
    <property type="molecule type" value="Genomic_DNA"/>
</dbReference>
<reference evidence="7" key="1">
    <citation type="submission" date="2017-07" db="EMBL/GenBank/DDBJ databases">
        <authorList>
            <person name="Varghese N."/>
            <person name="Submissions S."/>
        </authorList>
    </citation>
    <scope>NUCLEOTIDE SEQUENCE [LARGE SCALE GENOMIC DNA]</scope>
    <source>
        <strain evidence="7">NLAE-zl-C134</strain>
    </source>
</reference>
<dbReference type="Pfam" id="PF00989">
    <property type="entry name" value="PAS"/>
    <property type="match status" value="1"/>
</dbReference>
<dbReference type="Gene3D" id="1.10.3210.10">
    <property type="entry name" value="Hypothetical protein af1432"/>
    <property type="match status" value="1"/>
</dbReference>
<keyword evidence="1" id="KW-0812">Transmembrane</keyword>
<dbReference type="CDD" id="cd01949">
    <property type="entry name" value="GGDEF"/>
    <property type="match status" value="1"/>
</dbReference>
<dbReference type="InterPro" id="IPR013767">
    <property type="entry name" value="PAS_fold"/>
</dbReference>
<dbReference type="SMART" id="SM00267">
    <property type="entry name" value="GGDEF"/>
    <property type="match status" value="1"/>
</dbReference>
<dbReference type="PANTHER" id="PTHR43155:SF2">
    <property type="entry name" value="CYCLIC DI-GMP PHOSPHODIESTERASE PA4108"/>
    <property type="match status" value="1"/>
</dbReference>
<dbReference type="PROSITE" id="PS50112">
    <property type="entry name" value="PAS"/>
    <property type="match status" value="1"/>
</dbReference>
<sequence>MAKNIIIGMETFHVMLFSTIVIISCILIVSLFLLADRTKRIHTLTYERNKYYQTLLSIGDGVMVIGSGRDIEFMNPVACRLTGWTLEEAEGMNYKEVFILSHEEEGRTVTDTIEKIFATGKARETGDHVVLISKDGEKYHLEDNGAAILDDTGQVGGVVLVFRDVTEKKKRQREIEYISSHDSLTGLYNRCFFEEKMYHMDTKEHLPISILMGDVNSLKLANDIFGHASGDMLLKKASEAMQKVSRDGDIIARWGGDEFVLFLPKTDEEEAEQIAKRIKSELSTQKIHSVRCSISIGHATKTESDGDIVEVLRNAEVKMYNIKSVERGDTQSLELKMMLDALFAKSDWEKQHAVRVRDMCGRLGQVMKMSQSDISKLKSAAYLHDIGKAVVGSDVLQNDGTFNTVEISDVKLHPAVGYRILSYFDTTVGLAGIVLAHHERWDGSGYPKGLCKEEIPLKARIITVLEAYDRMTNTIDDSRAKSHKEALEEIRSCAGTQFDPYIAEIFINMFQEDESQE</sequence>
<dbReference type="SUPFAM" id="SSF109604">
    <property type="entry name" value="HD-domain/PDEase-like"/>
    <property type="match status" value="1"/>
</dbReference>
<dbReference type="InterPro" id="IPR003607">
    <property type="entry name" value="HD/PDEase_dom"/>
</dbReference>
<dbReference type="GO" id="GO:0006355">
    <property type="term" value="P:regulation of DNA-templated transcription"/>
    <property type="evidence" value="ECO:0007669"/>
    <property type="project" value="InterPro"/>
</dbReference>
<dbReference type="CDD" id="cd00077">
    <property type="entry name" value="HDc"/>
    <property type="match status" value="1"/>
</dbReference>
<dbReference type="NCBIfam" id="TIGR00254">
    <property type="entry name" value="GGDEF"/>
    <property type="match status" value="1"/>
</dbReference>
<keyword evidence="7" id="KW-1185">Reference proteome</keyword>
<evidence type="ECO:0000259" key="5">
    <source>
        <dbReference type="PROSITE" id="PS51832"/>
    </source>
</evidence>
<dbReference type="InterPro" id="IPR000700">
    <property type="entry name" value="PAS-assoc_C"/>
</dbReference>
<organism evidence="6 7">
    <name type="scientific">Faecalicatena contorta</name>
    <dbReference type="NCBI Taxonomy" id="39482"/>
    <lineage>
        <taxon>Bacteria</taxon>
        <taxon>Bacillati</taxon>
        <taxon>Bacillota</taxon>
        <taxon>Clostridia</taxon>
        <taxon>Lachnospirales</taxon>
        <taxon>Lachnospiraceae</taxon>
        <taxon>Faecalicatena</taxon>
    </lineage>
</organism>
<keyword evidence="1" id="KW-0472">Membrane</keyword>
<evidence type="ECO:0000313" key="6">
    <source>
        <dbReference type="EMBL" id="SUQ12714.1"/>
    </source>
</evidence>
<proteinExistence type="predicted"/>
<name>A0A316A391_9FIRM</name>
<dbReference type="SUPFAM" id="SSF55785">
    <property type="entry name" value="PYP-like sensor domain (PAS domain)"/>
    <property type="match status" value="1"/>
</dbReference>
<dbReference type="Pfam" id="PF00990">
    <property type="entry name" value="GGDEF"/>
    <property type="match status" value="1"/>
</dbReference>
<dbReference type="PROSITE" id="PS50113">
    <property type="entry name" value="PAC"/>
    <property type="match status" value="1"/>
</dbReference>
<dbReference type="CDD" id="cd00130">
    <property type="entry name" value="PAS"/>
    <property type="match status" value="1"/>
</dbReference>
<gene>
    <name evidence="6" type="ORF">SAMN05216529_101611</name>
</gene>
<dbReference type="SUPFAM" id="SSF55073">
    <property type="entry name" value="Nucleotide cyclase"/>
    <property type="match status" value="1"/>
</dbReference>
<dbReference type="NCBIfam" id="TIGR00229">
    <property type="entry name" value="sensory_box"/>
    <property type="match status" value="1"/>
</dbReference>
<evidence type="ECO:0000259" key="2">
    <source>
        <dbReference type="PROSITE" id="PS50112"/>
    </source>
</evidence>
<dbReference type="PANTHER" id="PTHR43155">
    <property type="entry name" value="CYCLIC DI-GMP PHOSPHODIESTERASE PA4108-RELATED"/>
    <property type="match status" value="1"/>
</dbReference>
<dbReference type="InterPro" id="IPR043128">
    <property type="entry name" value="Rev_trsase/Diguanyl_cyclase"/>
</dbReference>
<evidence type="ECO:0000259" key="3">
    <source>
        <dbReference type="PROSITE" id="PS50113"/>
    </source>
</evidence>
<dbReference type="Pfam" id="PF13487">
    <property type="entry name" value="HD_5"/>
    <property type="match status" value="1"/>
</dbReference>
<dbReference type="Gene3D" id="3.30.450.20">
    <property type="entry name" value="PAS domain"/>
    <property type="match status" value="1"/>
</dbReference>
<dbReference type="SMART" id="SM00091">
    <property type="entry name" value="PAS"/>
    <property type="match status" value="1"/>
</dbReference>
<dbReference type="PROSITE" id="PS51832">
    <property type="entry name" value="HD_GYP"/>
    <property type="match status" value="1"/>
</dbReference>
<keyword evidence="1" id="KW-1133">Transmembrane helix</keyword>
<dbReference type="InterPro" id="IPR035965">
    <property type="entry name" value="PAS-like_dom_sf"/>
</dbReference>
<dbReference type="Gene3D" id="3.30.70.270">
    <property type="match status" value="1"/>
</dbReference>
<protein>
    <submittedName>
        <fullName evidence="6">PAS domain S-box-containing protein/diguanylate cyclase (GGDEF) domain-containing protein</fullName>
    </submittedName>
</protein>
<dbReference type="RefSeq" id="WP_109708712.1">
    <property type="nucleotide sequence ID" value="NZ_QGDS01000001.1"/>
</dbReference>
<feature type="domain" description="GGDEF" evidence="4">
    <location>
        <begin position="206"/>
        <end position="335"/>
    </location>
</feature>
<dbReference type="InterPro" id="IPR029787">
    <property type="entry name" value="Nucleotide_cyclase"/>
</dbReference>
<accession>A0A316A391</accession>
<dbReference type="InterPro" id="IPR000014">
    <property type="entry name" value="PAS"/>
</dbReference>
<dbReference type="PROSITE" id="PS50887">
    <property type="entry name" value="GGDEF"/>
    <property type="match status" value="1"/>
</dbReference>
<feature type="domain" description="HD-GYP" evidence="5">
    <location>
        <begin position="327"/>
        <end position="517"/>
    </location>
</feature>
<evidence type="ECO:0000313" key="7">
    <source>
        <dbReference type="Proteomes" id="UP000254051"/>
    </source>
</evidence>
<dbReference type="AlphaFoldDB" id="A0A316A391"/>
<feature type="domain" description="PAS" evidence="2">
    <location>
        <begin position="47"/>
        <end position="120"/>
    </location>
</feature>
<feature type="domain" description="PAC" evidence="3">
    <location>
        <begin position="125"/>
        <end position="177"/>
    </location>
</feature>
<dbReference type="InterPro" id="IPR037522">
    <property type="entry name" value="HD_GYP_dom"/>
</dbReference>
<evidence type="ECO:0000259" key="4">
    <source>
        <dbReference type="PROSITE" id="PS50887"/>
    </source>
</evidence>
<dbReference type="InterPro" id="IPR000160">
    <property type="entry name" value="GGDEF_dom"/>
</dbReference>
<dbReference type="OrthoDB" id="9804747at2"/>
<dbReference type="PROSITE" id="PS51257">
    <property type="entry name" value="PROKAR_LIPOPROTEIN"/>
    <property type="match status" value="1"/>
</dbReference>